<dbReference type="EMBL" id="JBBCAQ010000037">
    <property type="protein sequence ID" value="KAK7574209.1"/>
    <property type="molecule type" value="Genomic_DNA"/>
</dbReference>
<dbReference type="PROSITE" id="PS50181">
    <property type="entry name" value="FBOX"/>
    <property type="match status" value="1"/>
</dbReference>
<dbReference type="SMART" id="SM00256">
    <property type="entry name" value="FBOX"/>
    <property type="match status" value="1"/>
</dbReference>
<dbReference type="AlphaFoldDB" id="A0AAN9T8X1"/>
<organism evidence="2 3">
    <name type="scientific">Parthenolecanium corni</name>
    <dbReference type="NCBI Taxonomy" id="536013"/>
    <lineage>
        <taxon>Eukaryota</taxon>
        <taxon>Metazoa</taxon>
        <taxon>Ecdysozoa</taxon>
        <taxon>Arthropoda</taxon>
        <taxon>Hexapoda</taxon>
        <taxon>Insecta</taxon>
        <taxon>Pterygota</taxon>
        <taxon>Neoptera</taxon>
        <taxon>Paraneoptera</taxon>
        <taxon>Hemiptera</taxon>
        <taxon>Sternorrhyncha</taxon>
        <taxon>Coccoidea</taxon>
        <taxon>Coccidae</taxon>
        <taxon>Parthenolecanium</taxon>
    </lineage>
</organism>
<dbReference type="CDD" id="cd09917">
    <property type="entry name" value="F-box_SF"/>
    <property type="match status" value="1"/>
</dbReference>
<dbReference type="Proteomes" id="UP001367676">
    <property type="component" value="Unassembled WGS sequence"/>
</dbReference>
<keyword evidence="3" id="KW-1185">Reference proteome</keyword>
<dbReference type="Pfam" id="PF12937">
    <property type="entry name" value="F-box-like"/>
    <property type="match status" value="1"/>
</dbReference>
<evidence type="ECO:0000313" key="3">
    <source>
        <dbReference type="Proteomes" id="UP001367676"/>
    </source>
</evidence>
<feature type="domain" description="F-box" evidence="1">
    <location>
        <begin position="2"/>
        <end position="55"/>
    </location>
</feature>
<evidence type="ECO:0000313" key="2">
    <source>
        <dbReference type="EMBL" id="KAK7574209.1"/>
    </source>
</evidence>
<evidence type="ECO:0000259" key="1">
    <source>
        <dbReference type="PROSITE" id="PS50181"/>
    </source>
</evidence>
<proteinExistence type="predicted"/>
<dbReference type="Gene3D" id="1.20.1280.50">
    <property type="match status" value="1"/>
</dbReference>
<accession>A0AAN9T8X1</accession>
<reference evidence="2 3" key="1">
    <citation type="submission" date="2024-03" db="EMBL/GenBank/DDBJ databases">
        <title>Adaptation during the transition from Ophiocordyceps entomopathogen to insect associate is accompanied by gene loss and intensified selection.</title>
        <authorList>
            <person name="Ward C.M."/>
            <person name="Onetto C.A."/>
            <person name="Borneman A.R."/>
        </authorList>
    </citation>
    <scope>NUCLEOTIDE SEQUENCE [LARGE SCALE GENOMIC DNA]</scope>
    <source>
        <strain evidence="2">AWRI1</strain>
        <tissue evidence="2">Single Adult Female</tissue>
    </source>
</reference>
<sequence>MQRASHSLPNEILREIFSYLLADDRKNVRLTCRQFYELCDELCVQGSEEVVFHGNRNAGSALQFLSSSRRRIRNIRLNGVHINDVNFLPFFENHGCNIHSLILKQCVFGPGLLRSIMQQCSALRSIVLVLSDPVHFQHVFDDIRAMSENSITYNEVVELKLQMVYVYPVYQTKMSNLRFLQFFSLFPNVRRVNLEFIVNDTFNYLNTSPSCIMSNSRFTLSSVYDRIKAVRSQLEKLRLHFYGFEHTLETTEEFTKIEMENLKELSLNWIDHSHSLSTNPFPVFKNVTHFCCDFCSNYPHISASAVIQLILCTITEIRTIVLNVSEFPITKQCFEALVRSRLTKLEIIIFNPLDAFFNDIYLNFEWSSLESTLVPNNKMRDLWINDGYYPFALEFSKYFRGIERIAFLDVEEPTLHSIFKMLNNLRNLKLINSYRENDHSGPNSSFIEYTTYQQYLQNDDLSQYRLLPYLTDLDIREDHVSLTNFLLSEFAFPQLRSLTIIIYDKDEEERDEDEEERDEEQSQQLWPILMKLTQLRYIKLELEKFCISFQEILVLVQSLSNLRDICIKTDLQENFSPAAYHSLFKARSSLRSVIHNSKKYFFDVTTNVIEEISNPCSQRLAVENNTF</sequence>
<dbReference type="InterPro" id="IPR036047">
    <property type="entry name" value="F-box-like_dom_sf"/>
</dbReference>
<name>A0AAN9T8X1_9HEMI</name>
<dbReference type="InterPro" id="IPR032675">
    <property type="entry name" value="LRR_dom_sf"/>
</dbReference>
<comment type="caution">
    <text evidence="2">The sequence shown here is derived from an EMBL/GenBank/DDBJ whole genome shotgun (WGS) entry which is preliminary data.</text>
</comment>
<dbReference type="SUPFAM" id="SSF81383">
    <property type="entry name" value="F-box domain"/>
    <property type="match status" value="1"/>
</dbReference>
<dbReference type="InterPro" id="IPR001810">
    <property type="entry name" value="F-box_dom"/>
</dbReference>
<protein>
    <recommendedName>
        <fullName evidence="1">F-box domain-containing protein</fullName>
    </recommendedName>
</protein>
<dbReference type="Gene3D" id="3.80.10.10">
    <property type="entry name" value="Ribonuclease Inhibitor"/>
    <property type="match status" value="1"/>
</dbReference>
<gene>
    <name evidence="2" type="ORF">V9T40_011400</name>
</gene>